<keyword evidence="5" id="KW-1185">Reference proteome</keyword>
<dbReference type="InterPro" id="IPR006311">
    <property type="entry name" value="TAT_signal"/>
</dbReference>
<keyword evidence="2" id="KW-0732">Signal</keyword>
<name>A0A1C6S937_9ACTN</name>
<dbReference type="AlphaFoldDB" id="A0A1C6S937"/>
<organism evidence="4 5">
    <name type="scientific">Micromonospora inyonensis</name>
    <dbReference type="NCBI Taxonomy" id="47866"/>
    <lineage>
        <taxon>Bacteria</taxon>
        <taxon>Bacillati</taxon>
        <taxon>Actinomycetota</taxon>
        <taxon>Actinomycetes</taxon>
        <taxon>Micromonosporales</taxon>
        <taxon>Micromonosporaceae</taxon>
        <taxon>Micromonospora</taxon>
    </lineage>
</organism>
<feature type="chain" id="PRO_5008745522" evidence="2">
    <location>
        <begin position="31"/>
        <end position="264"/>
    </location>
</feature>
<evidence type="ECO:0000313" key="5">
    <source>
        <dbReference type="Proteomes" id="UP000198906"/>
    </source>
</evidence>
<feature type="region of interest" description="Disordered" evidence="1">
    <location>
        <begin position="32"/>
        <end position="100"/>
    </location>
</feature>
<dbReference type="RefSeq" id="WP_245714832.1">
    <property type="nucleotide sequence ID" value="NZ_FMHU01000002.1"/>
</dbReference>
<feature type="compositionally biased region" description="Basic and acidic residues" evidence="1">
    <location>
        <begin position="48"/>
        <end position="100"/>
    </location>
</feature>
<dbReference type="SUPFAM" id="SSF54001">
    <property type="entry name" value="Cysteine proteinases"/>
    <property type="match status" value="1"/>
</dbReference>
<dbReference type="PROSITE" id="PS51318">
    <property type="entry name" value="TAT"/>
    <property type="match status" value="1"/>
</dbReference>
<sequence>MTTLIRKAALTIAGAALAGGAIAGPATAFAAPASASAPTAVSSVTTDRGPDRDDRGNDRGDRGNDRGDRGNDRGDRGNNRGDRGNDRDDRGRGNGKSERELRVRYQAQPNFFYCGPAAARNALTTMDKDISQDDLAREMGTTENGTDSVDLITKALNAKMGKDVYRTTEIPTSMADDKQTDKLRADVVTAIDDGRAVVANIIGTATDTDGVAHSFEGGHYISVVGYRDNGNTVKIADSANPDQASYWITTEALADWTATRGYSA</sequence>
<dbReference type="Gene3D" id="3.90.70.10">
    <property type="entry name" value="Cysteine proteinases"/>
    <property type="match status" value="1"/>
</dbReference>
<gene>
    <name evidence="4" type="ORF">GA0074694_4376</name>
</gene>
<feature type="signal peptide" evidence="2">
    <location>
        <begin position="1"/>
        <end position="30"/>
    </location>
</feature>
<dbReference type="STRING" id="47866.GA0074694_4376"/>
<evidence type="ECO:0000256" key="1">
    <source>
        <dbReference type="SAM" id="MobiDB-lite"/>
    </source>
</evidence>
<protein>
    <submittedName>
        <fullName evidence="4">Peptidase_C39 like family protein</fullName>
    </submittedName>
</protein>
<evidence type="ECO:0000313" key="4">
    <source>
        <dbReference type="EMBL" id="SCL25963.1"/>
    </source>
</evidence>
<evidence type="ECO:0000259" key="3">
    <source>
        <dbReference type="Pfam" id="PF13529"/>
    </source>
</evidence>
<feature type="domain" description="Peptidase C39-like" evidence="3">
    <location>
        <begin position="102"/>
        <end position="239"/>
    </location>
</feature>
<accession>A0A1C6S937</accession>
<reference evidence="5" key="1">
    <citation type="submission" date="2016-06" db="EMBL/GenBank/DDBJ databases">
        <authorList>
            <person name="Varghese N."/>
        </authorList>
    </citation>
    <scope>NUCLEOTIDE SEQUENCE [LARGE SCALE GENOMIC DNA]</scope>
    <source>
        <strain evidence="5">DSM 46123</strain>
    </source>
</reference>
<dbReference type="InterPro" id="IPR038765">
    <property type="entry name" value="Papain-like_cys_pep_sf"/>
</dbReference>
<feature type="compositionally biased region" description="Low complexity" evidence="1">
    <location>
        <begin position="32"/>
        <end position="47"/>
    </location>
</feature>
<dbReference type="Pfam" id="PF13529">
    <property type="entry name" value="Peptidase_C39_2"/>
    <property type="match status" value="1"/>
</dbReference>
<proteinExistence type="predicted"/>
<evidence type="ECO:0000256" key="2">
    <source>
        <dbReference type="SAM" id="SignalP"/>
    </source>
</evidence>
<dbReference type="Proteomes" id="UP000198906">
    <property type="component" value="Unassembled WGS sequence"/>
</dbReference>
<dbReference type="InterPro" id="IPR039564">
    <property type="entry name" value="Peptidase_C39-like"/>
</dbReference>
<dbReference type="EMBL" id="FMHU01000002">
    <property type="protein sequence ID" value="SCL25963.1"/>
    <property type="molecule type" value="Genomic_DNA"/>
</dbReference>